<dbReference type="OrthoDB" id="73691at2759"/>
<evidence type="ECO:0000256" key="7">
    <source>
        <dbReference type="PROSITE-ProRule" id="PRU01094"/>
    </source>
</evidence>
<feature type="transmembrane region" description="Helical" evidence="8">
    <location>
        <begin position="137"/>
        <end position="160"/>
    </location>
</feature>
<keyword evidence="4 8" id="KW-1133">Transmembrane helix</keyword>
<accession>A0A420I3R0</accession>
<feature type="domain" description="Letm1 RBD" evidence="9">
    <location>
        <begin position="150"/>
        <end position="316"/>
    </location>
</feature>
<keyword evidence="11" id="KW-1185">Reference proteome</keyword>
<evidence type="ECO:0000256" key="5">
    <source>
        <dbReference type="ARBA" id="ARBA00023128"/>
    </source>
</evidence>
<comment type="subcellular location">
    <subcellularLocation>
        <location evidence="1">Mitochondrion inner membrane</location>
        <topology evidence="1">Single-pass membrane protein</topology>
    </subcellularLocation>
</comment>
<dbReference type="InterPro" id="IPR033122">
    <property type="entry name" value="LETM1-like_RBD"/>
</dbReference>
<evidence type="ECO:0000259" key="9">
    <source>
        <dbReference type="PROSITE" id="PS51758"/>
    </source>
</evidence>
<dbReference type="InterPro" id="IPR044202">
    <property type="entry name" value="LETM1/MDM38-like"/>
</dbReference>
<dbReference type="PANTHER" id="PTHR14009:SF6">
    <property type="entry name" value="LETM1 RBD DOMAIN-CONTAINING PROTEIN"/>
    <property type="match status" value="1"/>
</dbReference>
<evidence type="ECO:0000256" key="1">
    <source>
        <dbReference type="ARBA" id="ARBA00004434"/>
    </source>
</evidence>
<dbReference type="AlphaFoldDB" id="A0A420I3R0"/>
<keyword evidence="2 8" id="KW-0812">Transmembrane</keyword>
<evidence type="ECO:0000256" key="3">
    <source>
        <dbReference type="ARBA" id="ARBA00022792"/>
    </source>
</evidence>
<protein>
    <submittedName>
        <fullName evidence="10">Putative letm1-like protein</fullName>
    </submittedName>
</protein>
<gene>
    <name evidence="10" type="ORF">OnM2_019008</name>
</gene>
<keyword evidence="6 8" id="KW-0472">Membrane</keyword>
<dbReference type="Pfam" id="PF07766">
    <property type="entry name" value="LETM1_RBD"/>
    <property type="match status" value="1"/>
</dbReference>
<dbReference type="PROSITE" id="PS51758">
    <property type="entry name" value="LETM1_RBD"/>
    <property type="match status" value="1"/>
</dbReference>
<evidence type="ECO:0000256" key="8">
    <source>
        <dbReference type="SAM" id="Phobius"/>
    </source>
</evidence>
<evidence type="ECO:0000313" key="10">
    <source>
        <dbReference type="EMBL" id="RKF64359.1"/>
    </source>
</evidence>
<evidence type="ECO:0000256" key="4">
    <source>
        <dbReference type="ARBA" id="ARBA00022989"/>
    </source>
</evidence>
<reference evidence="10 11" key="1">
    <citation type="journal article" date="2018" name="BMC Genomics">
        <title>Comparative genome analyses reveal sequence features reflecting distinct modes of host-adaptation between dicot and monocot powdery mildew.</title>
        <authorList>
            <person name="Wu Y."/>
            <person name="Ma X."/>
            <person name="Pan Z."/>
            <person name="Kale S.D."/>
            <person name="Song Y."/>
            <person name="King H."/>
            <person name="Zhang Q."/>
            <person name="Presley C."/>
            <person name="Deng X."/>
            <person name="Wei C.I."/>
            <person name="Xiao S."/>
        </authorList>
    </citation>
    <scope>NUCLEOTIDE SEQUENCE [LARGE SCALE GENOMIC DNA]</scope>
    <source>
        <strain evidence="10">UMSG2</strain>
    </source>
</reference>
<dbReference type="Proteomes" id="UP000286134">
    <property type="component" value="Unassembled WGS sequence"/>
</dbReference>
<sequence length="316" mass="36015">MSLNRIHRVYFQTSYRHRISLDYKISSIKFQRFQCVSNLSLANGPLTTLPTELKYPDRKVSQNIISHYFRVGKAYLQFYKAGVKNIYHNYKASLPIQELIDSQYEGSVSQAINANAISRSDFQLLTRNWHDLKRVPLFGLIFAVCGEFTPLIVMALGNIVPLTCRTPAQITRERKRLERSRRRAFQQVATQQPIKAVSELGSKQLIQISISLGLSSKIWSLLGGPPAAILRSKVKKRLEYFGQDDRLIEIAGGVQNMSTEEVEMALVVRGIDVLGRAENELRYDLESWLKLRGGVSYSYERLLLTRQVSCIASRPS</sequence>
<dbReference type="EMBL" id="MCFK01001957">
    <property type="protein sequence ID" value="RKF64359.1"/>
    <property type="molecule type" value="Genomic_DNA"/>
</dbReference>
<dbReference type="PANTHER" id="PTHR14009">
    <property type="entry name" value="LEUCINE ZIPPER-EF-HAND CONTAINING TRANSMEMBRANE PROTEIN"/>
    <property type="match status" value="1"/>
</dbReference>
<evidence type="ECO:0000313" key="11">
    <source>
        <dbReference type="Proteomes" id="UP000286134"/>
    </source>
</evidence>
<dbReference type="GO" id="GO:0030003">
    <property type="term" value="P:intracellular monoatomic cation homeostasis"/>
    <property type="evidence" value="ECO:0007669"/>
    <property type="project" value="TreeGrafter"/>
</dbReference>
<comment type="caution">
    <text evidence="10">The sequence shown here is derived from an EMBL/GenBank/DDBJ whole genome shotgun (WGS) entry which is preliminary data.</text>
</comment>
<keyword evidence="5 7" id="KW-0496">Mitochondrion</keyword>
<evidence type="ECO:0000256" key="6">
    <source>
        <dbReference type="ARBA" id="ARBA00023136"/>
    </source>
</evidence>
<keyword evidence="3" id="KW-0999">Mitochondrion inner membrane</keyword>
<dbReference type="GO" id="GO:0043022">
    <property type="term" value="F:ribosome binding"/>
    <property type="evidence" value="ECO:0007669"/>
    <property type="project" value="InterPro"/>
</dbReference>
<evidence type="ECO:0000256" key="2">
    <source>
        <dbReference type="ARBA" id="ARBA00022692"/>
    </source>
</evidence>
<name>A0A420I3R0_9PEZI</name>
<organism evidence="10 11">
    <name type="scientific">Erysiphe neolycopersici</name>
    <dbReference type="NCBI Taxonomy" id="212602"/>
    <lineage>
        <taxon>Eukaryota</taxon>
        <taxon>Fungi</taxon>
        <taxon>Dikarya</taxon>
        <taxon>Ascomycota</taxon>
        <taxon>Pezizomycotina</taxon>
        <taxon>Leotiomycetes</taxon>
        <taxon>Erysiphales</taxon>
        <taxon>Erysiphaceae</taxon>
        <taxon>Erysiphe</taxon>
    </lineage>
</organism>
<dbReference type="GO" id="GO:0005743">
    <property type="term" value="C:mitochondrial inner membrane"/>
    <property type="evidence" value="ECO:0007669"/>
    <property type="project" value="UniProtKB-SubCell"/>
</dbReference>
<proteinExistence type="predicted"/>